<dbReference type="PANTHER" id="PTHR43329">
    <property type="entry name" value="EPOXIDE HYDROLASE"/>
    <property type="match status" value="1"/>
</dbReference>
<dbReference type="GO" id="GO:0016787">
    <property type="term" value="F:hydrolase activity"/>
    <property type="evidence" value="ECO:0007669"/>
    <property type="project" value="UniProtKB-KW"/>
</dbReference>
<evidence type="ECO:0000313" key="4">
    <source>
        <dbReference type="Proteomes" id="UP000597444"/>
    </source>
</evidence>
<accession>A0A8J3MX61</accession>
<dbReference type="SUPFAM" id="SSF53474">
    <property type="entry name" value="alpha/beta-Hydrolases"/>
    <property type="match status" value="1"/>
</dbReference>
<dbReference type="AlphaFoldDB" id="A0A8J3MX61"/>
<dbReference type="Gene3D" id="3.40.50.1820">
    <property type="entry name" value="alpha/beta hydrolase"/>
    <property type="match status" value="1"/>
</dbReference>
<organism evidence="3 4">
    <name type="scientific">Reticulibacter mediterranei</name>
    <dbReference type="NCBI Taxonomy" id="2778369"/>
    <lineage>
        <taxon>Bacteria</taxon>
        <taxon>Bacillati</taxon>
        <taxon>Chloroflexota</taxon>
        <taxon>Ktedonobacteria</taxon>
        <taxon>Ktedonobacterales</taxon>
        <taxon>Reticulibacteraceae</taxon>
        <taxon>Reticulibacter</taxon>
    </lineage>
</organism>
<name>A0A8J3MX61_9CHLR</name>
<reference evidence="3" key="1">
    <citation type="submission" date="2020-10" db="EMBL/GenBank/DDBJ databases">
        <title>Taxonomic study of unclassified bacteria belonging to the class Ktedonobacteria.</title>
        <authorList>
            <person name="Yabe S."/>
            <person name="Wang C.M."/>
            <person name="Zheng Y."/>
            <person name="Sakai Y."/>
            <person name="Cavaletti L."/>
            <person name="Monciardini P."/>
            <person name="Donadio S."/>
        </authorList>
    </citation>
    <scope>NUCLEOTIDE SEQUENCE</scope>
    <source>
        <strain evidence="3">ID150040</strain>
    </source>
</reference>
<keyword evidence="1 3" id="KW-0378">Hydrolase</keyword>
<feature type="domain" description="AB hydrolase-1" evidence="2">
    <location>
        <begin position="26"/>
        <end position="160"/>
    </location>
</feature>
<dbReference type="PRINTS" id="PR00412">
    <property type="entry name" value="EPOXHYDRLASE"/>
</dbReference>
<gene>
    <name evidence="3" type="ORF">KSF_006570</name>
</gene>
<evidence type="ECO:0000313" key="3">
    <source>
        <dbReference type="EMBL" id="GHO90609.1"/>
    </source>
</evidence>
<comment type="caution">
    <text evidence="3">The sequence shown here is derived from an EMBL/GenBank/DDBJ whole genome shotgun (WGS) entry which is preliminary data.</text>
</comment>
<dbReference type="Pfam" id="PF00561">
    <property type="entry name" value="Abhydrolase_1"/>
    <property type="match status" value="1"/>
</dbReference>
<dbReference type="InterPro" id="IPR029058">
    <property type="entry name" value="AB_hydrolase_fold"/>
</dbReference>
<protein>
    <submittedName>
        <fullName evidence="3">Hydrolase</fullName>
    </submittedName>
</protein>
<dbReference type="InterPro" id="IPR000073">
    <property type="entry name" value="AB_hydrolase_1"/>
</dbReference>
<evidence type="ECO:0000256" key="1">
    <source>
        <dbReference type="ARBA" id="ARBA00022801"/>
    </source>
</evidence>
<dbReference type="RefSeq" id="WP_220201559.1">
    <property type="nucleotide sequence ID" value="NZ_BNJK01000001.1"/>
</dbReference>
<keyword evidence="4" id="KW-1185">Reference proteome</keyword>
<sequence length="308" mass="34235">MMDDFTTVEIQTGETSIFVRTKGSGPPILLLHGFPQTYLMWRSVAPLLARHFAVVCADLRGYGRSSCPSSTHTHAPYSKRAMALDMVKVMEQLGFVHFSVAGHDRGGRVAYRMALDHPDRVDRLAVLDVLPTETVWERADAGFALAFWPWSFLAQPEPLPERILAAAPEAIIDDALGGWGSPSSVFSPEVRAAYVQALRDPRHTHAICEEYRAAATIDREHDRADRASLRRIICPLLALWSARGPLATWYAEEGGPIALWRVFCDEVVGYALDAGHFFPEELPQQTSDALARFFSEASSSRLDKTEPQ</sequence>
<dbReference type="PRINTS" id="PR00111">
    <property type="entry name" value="ABHYDROLASE"/>
</dbReference>
<proteinExistence type="predicted"/>
<dbReference type="Proteomes" id="UP000597444">
    <property type="component" value="Unassembled WGS sequence"/>
</dbReference>
<dbReference type="InterPro" id="IPR000639">
    <property type="entry name" value="Epox_hydrolase-like"/>
</dbReference>
<evidence type="ECO:0000259" key="2">
    <source>
        <dbReference type="Pfam" id="PF00561"/>
    </source>
</evidence>
<dbReference type="EMBL" id="BNJK01000001">
    <property type="protein sequence ID" value="GHO90609.1"/>
    <property type="molecule type" value="Genomic_DNA"/>
</dbReference>